<gene>
    <name evidence="2" type="ORF">LITE_LOCUS47520</name>
</gene>
<feature type="transmembrane region" description="Helical" evidence="1">
    <location>
        <begin position="46"/>
        <end position="66"/>
    </location>
</feature>
<sequence>MGGASPTVKFGNDKKAYGAVVLIQLIYTGMFLLSKKAFDGGFKASIFVFYRQTFASALIVPLALFLEW</sequence>
<keyword evidence="3" id="KW-1185">Reference proteome</keyword>
<dbReference type="EMBL" id="CAMGYJ010000010">
    <property type="protein sequence ID" value="CAI0555220.1"/>
    <property type="molecule type" value="Genomic_DNA"/>
</dbReference>
<evidence type="ECO:0008006" key="4">
    <source>
        <dbReference type="Google" id="ProtNLM"/>
    </source>
</evidence>
<name>A0AAV0RC24_9ROSI</name>
<evidence type="ECO:0000313" key="3">
    <source>
        <dbReference type="Proteomes" id="UP001154282"/>
    </source>
</evidence>
<accession>A0AAV0RC24</accession>
<dbReference type="Proteomes" id="UP001154282">
    <property type="component" value="Unassembled WGS sequence"/>
</dbReference>
<proteinExistence type="predicted"/>
<feature type="transmembrane region" description="Helical" evidence="1">
    <location>
        <begin position="16"/>
        <end position="34"/>
    </location>
</feature>
<protein>
    <recommendedName>
        <fullName evidence="4">WAT1-related protein</fullName>
    </recommendedName>
</protein>
<comment type="caution">
    <text evidence="2">The sequence shown here is derived from an EMBL/GenBank/DDBJ whole genome shotgun (WGS) entry which is preliminary data.</text>
</comment>
<keyword evidence="1" id="KW-1133">Transmembrane helix</keyword>
<keyword evidence="1" id="KW-0812">Transmembrane</keyword>
<organism evidence="2 3">
    <name type="scientific">Linum tenue</name>
    <dbReference type="NCBI Taxonomy" id="586396"/>
    <lineage>
        <taxon>Eukaryota</taxon>
        <taxon>Viridiplantae</taxon>
        <taxon>Streptophyta</taxon>
        <taxon>Embryophyta</taxon>
        <taxon>Tracheophyta</taxon>
        <taxon>Spermatophyta</taxon>
        <taxon>Magnoliopsida</taxon>
        <taxon>eudicotyledons</taxon>
        <taxon>Gunneridae</taxon>
        <taxon>Pentapetalae</taxon>
        <taxon>rosids</taxon>
        <taxon>fabids</taxon>
        <taxon>Malpighiales</taxon>
        <taxon>Linaceae</taxon>
        <taxon>Linum</taxon>
    </lineage>
</organism>
<evidence type="ECO:0000256" key="1">
    <source>
        <dbReference type="SAM" id="Phobius"/>
    </source>
</evidence>
<reference evidence="2" key="1">
    <citation type="submission" date="2022-08" db="EMBL/GenBank/DDBJ databases">
        <authorList>
            <person name="Gutierrez-Valencia J."/>
        </authorList>
    </citation>
    <scope>NUCLEOTIDE SEQUENCE</scope>
</reference>
<evidence type="ECO:0000313" key="2">
    <source>
        <dbReference type="EMBL" id="CAI0555220.1"/>
    </source>
</evidence>
<dbReference type="AlphaFoldDB" id="A0AAV0RC24"/>
<keyword evidence="1" id="KW-0472">Membrane</keyword>